<organism evidence="2 3">
    <name type="scientific">Phlebotomus papatasi</name>
    <name type="common">Sandfly</name>
    <dbReference type="NCBI Taxonomy" id="29031"/>
    <lineage>
        <taxon>Eukaryota</taxon>
        <taxon>Metazoa</taxon>
        <taxon>Ecdysozoa</taxon>
        <taxon>Arthropoda</taxon>
        <taxon>Hexapoda</taxon>
        <taxon>Insecta</taxon>
        <taxon>Pterygota</taxon>
        <taxon>Neoptera</taxon>
        <taxon>Endopterygota</taxon>
        <taxon>Diptera</taxon>
        <taxon>Nematocera</taxon>
        <taxon>Psychodoidea</taxon>
        <taxon>Psychodidae</taxon>
        <taxon>Phlebotomus</taxon>
        <taxon>Phlebotomus</taxon>
    </lineage>
</organism>
<dbReference type="PANTHER" id="PTHR37984">
    <property type="entry name" value="PROTEIN CBG26694"/>
    <property type="match status" value="1"/>
</dbReference>
<dbReference type="InterPro" id="IPR050951">
    <property type="entry name" value="Retrovirus_Pol_polyprotein"/>
</dbReference>
<accession>A0A1B0D841</accession>
<dbReference type="InterPro" id="IPR036397">
    <property type="entry name" value="RNaseH_sf"/>
</dbReference>
<dbReference type="Gene3D" id="3.30.420.10">
    <property type="entry name" value="Ribonuclease H-like superfamily/Ribonuclease H"/>
    <property type="match status" value="1"/>
</dbReference>
<proteinExistence type="predicted"/>
<dbReference type="GO" id="GO:0003676">
    <property type="term" value="F:nucleic acid binding"/>
    <property type="evidence" value="ECO:0007669"/>
    <property type="project" value="InterPro"/>
</dbReference>
<evidence type="ECO:0000259" key="1">
    <source>
        <dbReference type="PROSITE" id="PS50994"/>
    </source>
</evidence>
<evidence type="ECO:0000313" key="2">
    <source>
        <dbReference type="EnsemblMetazoa" id="PPAI003714-PA"/>
    </source>
</evidence>
<dbReference type="Pfam" id="PF00665">
    <property type="entry name" value="rve"/>
    <property type="match status" value="1"/>
</dbReference>
<name>A0A1B0D841_PHLPP</name>
<dbReference type="GO" id="GO:0015074">
    <property type="term" value="P:DNA integration"/>
    <property type="evidence" value="ECO:0007669"/>
    <property type="project" value="InterPro"/>
</dbReference>
<dbReference type="PANTHER" id="PTHR37984:SF5">
    <property type="entry name" value="PROTEIN NYNRIN-LIKE"/>
    <property type="match status" value="1"/>
</dbReference>
<protein>
    <recommendedName>
        <fullName evidence="1">Integrase catalytic domain-containing protein</fullName>
    </recommendedName>
</protein>
<feature type="domain" description="Integrase catalytic" evidence="1">
    <location>
        <begin position="90"/>
        <end position="237"/>
    </location>
</feature>
<dbReference type="VEuPathDB" id="VectorBase:PPAPM1_011865"/>
<dbReference type="EMBL" id="AJVK01036558">
    <property type="status" value="NOT_ANNOTATED_CDS"/>
    <property type="molecule type" value="Genomic_DNA"/>
</dbReference>
<dbReference type="InterPro" id="IPR012337">
    <property type="entry name" value="RNaseH-like_sf"/>
</dbReference>
<dbReference type="Proteomes" id="UP000092462">
    <property type="component" value="Unassembled WGS sequence"/>
</dbReference>
<dbReference type="EnsemblMetazoa" id="PPAI003714-RA">
    <property type="protein sequence ID" value="PPAI003714-PA"/>
    <property type="gene ID" value="PPAI003714"/>
</dbReference>
<evidence type="ECO:0000313" key="3">
    <source>
        <dbReference type="Proteomes" id="UP000092462"/>
    </source>
</evidence>
<dbReference type="PROSITE" id="PS50994">
    <property type="entry name" value="INTEGRASE"/>
    <property type="match status" value="1"/>
</dbReference>
<dbReference type="AlphaFoldDB" id="A0A1B0D841"/>
<keyword evidence="3" id="KW-1185">Reference proteome</keyword>
<dbReference type="InterPro" id="IPR001584">
    <property type="entry name" value="Integrase_cat-core"/>
</dbReference>
<dbReference type="SUPFAM" id="SSF53098">
    <property type="entry name" value="Ribonuclease H-like"/>
    <property type="match status" value="1"/>
</dbReference>
<sequence>VEIRKKVVETAIRKRRNQSDKFNQKRKEPPKYKEKDLVLIRFDPPATGSSRKLLQRYRGPYEVKKILSADRYLVGDTEVTQMTQKPFESNKPIPFHTCHIDHAGPYPKTKSRKEYIFGIVDSFTGFTILRAVRSPDAQEAIKVLEDISQIFGVPTILISDRGAAFTSKKFKDFCEKNVIKHSLVAAKTPRANGKIERVFRIVGEGLKTMSEGESGNDWEKNLSAIQWAINSLRNRIT</sequence>
<reference evidence="2" key="1">
    <citation type="submission" date="2022-08" db="UniProtKB">
        <authorList>
            <consortium name="EnsemblMetazoa"/>
        </authorList>
    </citation>
    <scope>IDENTIFICATION</scope>
    <source>
        <strain evidence="2">Israel</strain>
    </source>
</reference>
<dbReference type="VEuPathDB" id="VectorBase:PPAI003714"/>
<dbReference type="VEuPathDB" id="VectorBase:PPAPM1_001876"/>